<keyword evidence="1" id="KW-1133">Transmembrane helix</keyword>
<name>Q94X51_9CAEN</name>
<keyword evidence="2" id="KW-0732">Signal</keyword>
<evidence type="ECO:0000256" key="2">
    <source>
        <dbReference type="SAM" id="SignalP"/>
    </source>
</evidence>
<geneLocation type="mitochondrion" evidence="3"/>
<dbReference type="EMBL" id="AF338147">
    <property type="protein sequence ID" value="AAL04462.1"/>
    <property type="molecule type" value="Genomic_DNA"/>
</dbReference>
<gene>
    <name evidence="3" type="primary">nad6</name>
</gene>
<dbReference type="AlphaFoldDB" id="Q94X51"/>
<keyword evidence="1" id="KW-0812">Transmembrane</keyword>
<organism evidence="3">
    <name type="scientific">Dendropoma nebulosum</name>
    <dbReference type="NCBI Taxonomy" id="170983"/>
    <lineage>
        <taxon>Eukaryota</taxon>
        <taxon>Metazoa</taxon>
        <taxon>Spiralia</taxon>
        <taxon>Lophotrochozoa</taxon>
        <taxon>Mollusca</taxon>
        <taxon>Gastropoda</taxon>
        <taxon>Caenogastropoda</taxon>
        <taxon>Littorinimorpha</taxon>
        <taxon>Vermetoidea</taxon>
        <taxon>Vermetidae</taxon>
        <taxon>Dendropoma</taxon>
    </lineage>
</organism>
<accession>Q94X51</accession>
<protein>
    <submittedName>
        <fullName evidence="3">NADH dehydrogenase subunit 6</fullName>
    </submittedName>
</protein>
<evidence type="ECO:0000256" key="1">
    <source>
        <dbReference type="SAM" id="Phobius"/>
    </source>
</evidence>
<sequence length="161" mass="17746">MSVVLIVTVSMFMSFFLPVMAQPLSLGLVILCLTVSASCMCGVFVSSYYGYVLFLIYVGGLLVMFTYVAALIPNVKYKFNPSIMGVLLGAMIGLAHFLYRDYVFMDSYSLGSDYLILMKNTGWVIMTKFGIVMALVMILLLVLIVVVKVCYGRGAALRSFS</sequence>
<keyword evidence="3" id="KW-0496">Mitochondrion</keyword>
<feature type="chain" id="PRO_5004320836" evidence="2">
    <location>
        <begin position="22"/>
        <end position="161"/>
    </location>
</feature>
<feature type="signal peptide" evidence="2">
    <location>
        <begin position="1"/>
        <end position="21"/>
    </location>
</feature>
<reference evidence="3" key="1">
    <citation type="journal article" date="2001" name="Mol. Biol. Evol.">
        <title>A major mitochondrial gene rearrangement among closely related species.</title>
        <authorList>
            <person name="Rawlings T.A."/>
            <person name="Collins T.M."/>
            <person name="Bieler R."/>
        </authorList>
    </citation>
    <scope>NUCLEOTIDE SEQUENCE</scope>
</reference>
<evidence type="ECO:0000313" key="3">
    <source>
        <dbReference type="EMBL" id="AAL04462.1"/>
    </source>
</evidence>
<feature type="transmembrane region" description="Helical" evidence="1">
    <location>
        <begin position="79"/>
        <end position="99"/>
    </location>
</feature>
<feature type="transmembrane region" description="Helical" evidence="1">
    <location>
        <begin position="129"/>
        <end position="151"/>
    </location>
</feature>
<feature type="transmembrane region" description="Helical" evidence="1">
    <location>
        <begin position="51"/>
        <end position="72"/>
    </location>
</feature>
<proteinExistence type="predicted"/>
<keyword evidence="1" id="KW-0472">Membrane</keyword>